<dbReference type="AlphaFoldDB" id="A0A1U7HQE1"/>
<dbReference type="STRING" id="247279.NIES1031_12495"/>
<evidence type="ECO:0000313" key="1">
    <source>
        <dbReference type="EMBL" id="OKH25813.1"/>
    </source>
</evidence>
<dbReference type="Proteomes" id="UP000185984">
    <property type="component" value="Unassembled WGS sequence"/>
</dbReference>
<accession>A0A1U7HQE1</accession>
<comment type="caution">
    <text evidence="1">The sequence shown here is derived from an EMBL/GenBank/DDBJ whole genome shotgun (WGS) entry which is preliminary data.</text>
</comment>
<proteinExistence type="predicted"/>
<evidence type="ECO:0000313" key="2">
    <source>
        <dbReference type="Proteomes" id="UP000185984"/>
    </source>
</evidence>
<name>A0A1U7HQE1_9CHRO</name>
<dbReference type="RefSeq" id="WP_073549714.1">
    <property type="nucleotide sequence ID" value="NZ_CAWMVK010000043.1"/>
</dbReference>
<sequence>MTKHYLLSLNPTAKHDWDRCALRDPITAKRPELAKLIAEAVGAEPGTYLVSVNIEVKVLEQAPMYQTEQLPINSTERSSNHAQFKELAA</sequence>
<gene>
    <name evidence="1" type="ORF">NIES1031_12495</name>
</gene>
<keyword evidence="2" id="KW-1185">Reference proteome</keyword>
<dbReference type="OrthoDB" id="514702at2"/>
<dbReference type="EMBL" id="MRCC01000009">
    <property type="protein sequence ID" value="OKH25813.1"/>
    <property type="molecule type" value="Genomic_DNA"/>
</dbReference>
<reference evidence="1 2" key="1">
    <citation type="submission" date="2016-11" db="EMBL/GenBank/DDBJ databases">
        <title>Draft Genome Sequences of Nine Cyanobacterial Strains from Diverse Habitats.</title>
        <authorList>
            <person name="Zhu T."/>
            <person name="Hou S."/>
            <person name="Lu X."/>
            <person name="Hess W.R."/>
        </authorList>
    </citation>
    <scope>NUCLEOTIDE SEQUENCE [LARGE SCALE GENOMIC DNA]</scope>
    <source>
        <strain evidence="1 2">5.2 s.c.1</strain>
    </source>
</reference>
<protein>
    <submittedName>
        <fullName evidence="1">Uncharacterized protein</fullName>
    </submittedName>
</protein>
<organism evidence="1 2">
    <name type="scientific">Chroogloeocystis siderophila 5.2 s.c.1</name>
    <dbReference type="NCBI Taxonomy" id="247279"/>
    <lineage>
        <taxon>Bacteria</taxon>
        <taxon>Bacillati</taxon>
        <taxon>Cyanobacteriota</taxon>
        <taxon>Cyanophyceae</taxon>
        <taxon>Oscillatoriophycideae</taxon>
        <taxon>Chroococcales</taxon>
        <taxon>Chroococcaceae</taxon>
        <taxon>Chroogloeocystis</taxon>
    </lineage>
</organism>